<accession>A0A5N8XNX0</accession>
<dbReference type="InterPro" id="IPR012818">
    <property type="entry name" value="CbiE"/>
</dbReference>
<proteinExistence type="predicted"/>
<dbReference type="SUPFAM" id="SSF53335">
    <property type="entry name" value="S-adenosyl-L-methionine-dependent methyltransferases"/>
    <property type="match status" value="1"/>
</dbReference>
<keyword evidence="4 8" id="KW-0808">Transferase</keyword>
<evidence type="ECO:0000256" key="3">
    <source>
        <dbReference type="ARBA" id="ARBA00022603"/>
    </source>
</evidence>
<dbReference type="Proteomes" id="UP000400924">
    <property type="component" value="Unassembled WGS sequence"/>
</dbReference>
<dbReference type="GO" id="GO:0032259">
    <property type="term" value="P:methylation"/>
    <property type="evidence" value="ECO:0007669"/>
    <property type="project" value="UniProtKB-KW"/>
</dbReference>
<dbReference type="PANTHER" id="PTHR43182">
    <property type="entry name" value="COBALT-PRECORRIN-6B C(15)-METHYLTRANSFERASE (DECARBOXYLATING)"/>
    <property type="match status" value="1"/>
</dbReference>
<dbReference type="Gene3D" id="3.30.950.10">
    <property type="entry name" value="Methyltransferase, Cobalt-precorrin-4 Transmethylase, Domain 2"/>
    <property type="match status" value="1"/>
</dbReference>
<dbReference type="SUPFAM" id="SSF53790">
    <property type="entry name" value="Tetrapyrrole methylase"/>
    <property type="match status" value="1"/>
</dbReference>
<keyword evidence="2" id="KW-0169">Cobalamin biosynthesis</keyword>
<dbReference type="AlphaFoldDB" id="A0A5N8XNX0"/>
<dbReference type="InterPro" id="IPR035996">
    <property type="entry name" value="4pyrrol_Methylase_sf"/>
</dbReference>
<evidence type="ECO:0000313" key="9">
    <source>
        <dbReference type="Proteomes" id="UP000400924"/>
    </source>
</evidence>
<evidence type="ECO:0000256" key="5">
    <source>
        <dbReference type="ARBA" id="ARBA00022691"/>
    </source>
</evidence>
<dbReference type="PANTHER" id="PTHR43182:SF1">
    <property type="entry name" value="COBALT-PRECORRIN-7 C(5)-METHYLTRANSFERASE"/>
    <property type="match status" value="1"/>
</dbReference>
<keyword evidence="9" id="KW-1185">Reference proteome</keyword>
<keyword evidence="5" id="KW-0949">S-adenosyl-L-methionine</keyword>
<dbReference type="Gene3D" id="3.40.1010.10">
    <property type="entry name" value="Cobalt-precorrin-4 Transmethylase, Domain 1"/>
    <property type="match status" value="1"/>
</dbReference>
<evidence type="ECO:0000256" key="6">
    <source>
        <dbReference type="SAM" id="MobiDB-lite"/>
    </source>
</evidence>
<reference evidence="8 9" key="1">
    <citation type="submission" date="2019-07" db="EMBL/GenBank/DDBJ databases">
        <title>New species of Amycolatopsis and Streptomyces.</title>
        <authorList>
            <person name="Duangmal K."/>
            <person name="Teo W.F.A."/>
            <person name="Lipun K."/>
        </authorList>
    </citation>
    <scope>NUCLEOTIDE SEQUENCE [LARGE SCALE GENOMIC DNA]</scope>
    <source>
        <strain evidence="8 9">NBRC 106415</strain>
    </source>
</reference>
<dbReference type="InterPro" id="IPR014777">
    <property type="entry name" value="4pyrrole_Mease_sub1"/>
</dbReference>
<evidence type="ECO:0000256" key="2">
    <source>
        <dbReference type="ARBA" id="ARBA00022573"/>
    </source>
</evidence>
<evidence type="ECO:0000256" key="4">
    <source>
        <dbReference type="ARBA" id="ARBA00022679"/>
    </source>
</evidence>
<dbReference type="NCBIfam" id="TIGR02467">
    <property type="entry name" value="CbiE"/>
    <property type="match status" value="1"/>
</dbReference>
<dbReference type="InterPro" id="IPR050714">
    <property type="entry name" value="Cobalamin_biosynth_MTase"/>
</dbReference>
<dbReference type="InterPro" id="IPR029063">
    <property type="entry name" value="SAM-dependent_MTases_sf"/>
</dbReference>
<dbReference type="CDD" id="cd11644">
    <property type="entry name" value="Precorrin-6Y-MT"/>
    <property type="match status" value="1"/>
</dbReference>
<dbReference type="Pfam" id="PF01135">
    <property type="entry name" value="PCMT"/>
    <property type="match status" value="1"/>
</dbReference>
<dbReference type="Pfam" id="PF00590">
    <property type="entry name" value="TP_methylase"/>
    <property type="match status" value="1"/>
</dbReference>
<evidence type="ECO:0000256" key="1">
    <source>
        <dbReference type="ARBA" id="ARBA00004953"/>
    </source>
</evidence>
<comment type="pathway">
    <text evidence="1">Cofactor biosynthesis; adenosylcobalamin biosynthesis.</text>
</comment>
<dbReference type="EMBL" id="VJZC01000278">
    <property type="protein sequence ID" value="MPY61190.1"/>
    <property type="molecule type" value="Genomic_DNA"/>
</dbReference>
<gene>
    <name evidence="8" type="primary">cbiE</name>
    <name evidence="8" type="ORF">FNH08_29845</name>
</gene>
<organism evidence="8 9">
    <name type="scientific">Streptomyces spongiae</name>
    <dbReference type="NCBI Taxonomy" id="565072"/>
    <lineage>
        <taxon>Bacteria</taxon>
        <taxon>Bacillati</taxon>
        <taxon>Actinomycetota</taxon>
        <taxon>Actinomycetes</taxon>
        <taxon>Kitasatosporales</taxon>
        <taxon>Streptomycetaceae</taxon>
        <taxon>Streptomyces</taxon>
    </lineage>
</organism>
<evidence type="ECO:0000259" key="7">
    <source>
        <dbReference type="Pfam" id="PF00590"/>
    </source>
</evidence>
<dbReference type="InterPro" id="IPR006365">
    <property type="entry name" value="Cbl_synth_CobL"/>
</dbReference>
<feature type="domain" description="Tetrapyrrole methylase" evidence="7">
    <location>
        <begin position="12"/>
        <end position="192"/>
    </location>
</feature>
<dbReference type="InterPro" id="IPR000878">
    <property type="entry name" value="4pyrrol_Mease"/>
</dbReference>
<feature type="region of interest" description="Disordered" evidence="6">
    <location>
        <begin position="186"/>
        <end position="206"/>
    </location>
</feature>
<evidence type="ECO:0000313" key="8">
    <source>
        <dbReference type="EMBL" id="MPY61190.1"/>
    </source>
</evidence>
<dbReference type="Gene3D" id="3.40.50.150">
    <property type="entry name" value="Vaccinia Virus protein VP39"/>
    <property type="match status" value="1"/>
</dbReference>
<dbReference type="CDD" id="cd02440">
    <property type="entry name" value="AdoMet_MTases"/>
    <property type="match status" value="1"/>
</dbReference>
<dbReference type="RefSeq" id="WP_322725721.1">
    <property type="nucleotide sequence ID" value="NZ_VJZC01000278.1"/>
</dbReference>
<protein>
    <submittedName>
        <fullName evidence="8">Precorrin-6y C5,15-methyltransferase (Decarboxylating) subunit CbiE</fullName>
    </submittedName>
</protein>
<sequence length="420" mass="43838">MTPARPGPSPAVTVVGIGADGWQGLPAPSRAALRDAEVLIGGPRQLDLLPPECAGERIAWPSPLRPAVPGLLAAHAGRRIAVPASGDPMFYGIGRALAEEADTLRVLPHPSSVSYAAARLGWPLEDVEVVTVVGRPAARLAAALHDGRRLLVLSAGADTPGQVAALLRDRGFGPSRMRVLEQLGGDRERTGAETTAAEWSPPHPPGDPLNIVAVECRRDPDALRLGAVPGLPDEAYEHDGQLTKRHVRAATLGALAPAPGEVLWDIGGGSGSIAVEWMRVHPSCRAVTVERDPVRAERITRNADRLGVPGLHVVTGTAPAVLSELPPPDAVFVGGGLTAPGLLDACWEALPVGGRLVANTVTLESEALLADAYRRHGGELVRLAVAHAVPVGGFTGWRQAMPVTQWAVQKTPNPLPGADR</sequence>
<dbReference type="UniPathway" id="UPA00148"/>
<keyword evidence="3 8" id="KW-0489">Methyltransferase</keyword>
<dbReference type="PIRSF" id="PIRSF036428">
    <property type="entry name" value="CobL"/>
    <property type="match status" value="1"/>
</dbReference>
<dbReference type="InterPro" id="IPR014776">
    <property type="entry name" value="4pyrrole_Mease_sub2"/>
</dbReference>
<dbReference type="GO" id="GO:0008276">
    <property type="term" value="F:protein methyltransferase activity"/>
    <property type="evidence" value="ECO:0007669"/>
    <property type="project" value="InterPro"/>
</dbReference>
<dbReference type="InterPro" id="IPR014008">
    <property type="entry name" value="Cbl_synth_MTase_CbiT"/>
</dbReference>
<comment type="caution">
    <text evidence="8">The sequence shown here is derived from an EMBL/GenBank/DDBJ whole genome shotgun (WGS) entry which is preliminary data.</text>
</comment>
<dbReference type="NCBIfam" id="TIGR02469">
    <property type="entry name" value="CbiT"/>
    <property type="match status" value="1"/>
</dbReference>
<name>A0A5N8XNX0_9ACTN</name>
<dbReference type="GO" id="GO:0009236">
    <property type="term" value="P:cobalamin biosynthetic process"/>
    <property type="evidence" value="ECO:0007669"/>
    <property type="project" value="UniProtKB-UniPathway"/>
</dbReference>